<evidence type="ECO:0000313" key="4">
    <source>
        <dbReference type="Proteomes" id="UP000187074"/>
    </source>
</evidence>
<dbReference type="RefSeq" id="WP_076325536.1">
    <property type="nucleotide sequence ID" value="NZ_MRTF01000011.1"/>
</dbReference>
<name>A0A1R1AU83_PAELA</name>
<comment type="caution">
    <text evidence="3">The sequence shown here is derived from an EMBL/GenBank/DDBJ whole genome shotgun (WGS) entry which is preliminary data.</text>
</comment>
<dbReference type="Proteomes" id="UP000187074">
    <property type="component" value="Unassembled WGS sequence"/>
</dbReference>
<protein>
    <submittedName>
        <fullName evidence="3">NERD nuclease</fullName>
    </submittedName>
</protein>
<accession>A0A1R1AU83</accession>
<proteinExistence type="predicted"/>
<dbReference type="STRING" id="1401.BK123_27500"/>
<sequence length="232" mass="26795">MFEKLKSLFKSSDKPKGKPAQQTNKAKTSGNNAKPKVQPTRIGELGEHKINIQLDQLPKGCRYVNDLMVTNSKSRTGYSQIDHVVITPQGLFVIETKNYTGEIKGTRENKSWTVSNRFKMYNPFLQNYGHIQAIKSLLPDYQKSRFISLVSFTMRCRFSVDPEMRKIQSDELIVYDVELSEYIQRKMNRIQAEKVDTVLTESDIQKIYQSLIEANVTDPKMRAEHVDKAKLR</sequence>
<feature type="compositionally biased region" description="Basic and acidic residues" evidence="1">
    <location>
        <begin position="1"/>
        <end position="16"/>
    </location>
</feature>
<feature type="compositionally biased region" description="Polar residues" evidence="1">
    <location>
        <begin position="20"/>
        <end position="32"/>
    </location>
</feature>
<feature type="domain" description="NERD" evidence="2">
    <location>
        <begin position="42"/>
        <end position="157"/>
    </location>
</feature>
<feature type="region of interest" description="Disordered" evidence="1">
    <location>
        <begin position="1"/>
        <end position="42"/>
    </location>
</feature>
<dbReference type="PROSITE" id="PS50965">
    <property type="entry name" value="NERD"/>
    <property type="match status" value="1"/>
</dbReference>
<evidence type="ECO:0000313" key="3">
    <source>
        <dbReference type="EMBL" id="OME89120.1"/>
    </source>
</evidence>
<organism evidence="3 4">
    <name type="scientific">Paenibacillus lautus</name>
    <name type="common">Bacillus lautus</name>
    <dbReference type="NCBI Taxonomy" id="1401"/>
    <lineage>
        <taxon>Bacteria</taxon>
        <taxon>Bacillati</taxon>
        <taxon>Bacillota</taxon>
        <taxon>Bacilli</taxon>
        <taxon>Bacillales</taxon>
        <taxon>Paenibacillaceae</taxon>
        <taxon>Paenibacillus</taxon>
    </lineage>
</organism>
<gene>
    <name evidence="3" type="ORF">BK123_27500</name>
</gene>
<dbReference type="OrthoDB" id="5782056at2"/>
<evidence type="ECO:0000256" key="1">
    <source>
        <dbReference type="SAM" id="MobiDB-lite"/>
    </source>
</evidence>
<reference evidence="3 4" key="1">
    <citation type="submission" date="2016-11" db="EMBL/GenBank/DDBJ databases">
        <title>Paenibacillus species isolates.</title>
        <authorList>
            <person name="Beno S.M."/>
        </authorList>
    </citation>
    <scope>NUCLEOTIDE SEQUENCE [LARGE SCALE GENOMIC DNA]</scope>
    <source>
        <strain evidence="3 4">FSL F4-0100</strain>
    </source>
</reference>
<dbReference type="AlphaFoldDB" id="A0A1R1AU83"/>
<dbReference type="EMBL" id="MRTF01000011">
    <property type="protein sequence ID" value="OME89120.1"/>
    <property type="molecule type" value="Genomic_DNA"/>
</dbReference>
<evidence type="ECO:0000259" key="2">
    <source>
        <dbReference type="PROSITE" id="PS50965"/>
    </source>
</evidence>
<dbReference type="Pfam" id="PF08378">
    <property type="entry name" value="NERD"/>
    <property type="match status" value="1"/>
</dbReference>
<dbReference type="InterPro" id="IPR011528">
    <property type="entry name" value="NERD"/>
</dbReference>